<reference evidence="4" key="1">
    <citation type="submission" date="2017-01" db="EMBL/GenBank/DDBJ databases">
        <authorList>
            <person name="Varghese N."/>
            <person name="Submissions S."/>
        </authorList>
    </citation>
    <scope>NUCLEOTIDE SEQUENCE [LARGE SCALE GENOMIC DNA]</scope>
    <source>
        <strain evidence="4">3bp</strain>
    </source>
</reference>
<feature type="transmembrane region" description="Helical" evidence="2">
    <location>
        <begin position="110"/>
        <end position="137"/>
    </location>
</feature>
<gene>
    <name evidence="3" type="ORF">SAMN05518682_2442</name>
</gene>
<proteinExistence type="predicted"/>
<keyword evidence="2" id="KW-1133">Transmembrane helix</keyword>
<keyword evidence="4" id="KW-1185">Reference proteome</keyword>
<name>A0A1N6SPC6_9MICO</name>
<feature type="compositionally biased region" description="Basic and acidic residues" evidence="1">
    <location>
        <begin position="252"/>
        <end position="268"/>
    </location>
</feature>
<dbReference type="AlphaFoldDB" id="A0A1N6SPC6"/>
<evidence type="ECO:0000256" key="2">
    <source>
        <dbReference type="SAM" id="Phobius"/>
    </source>
</evidence>
<keyword evidence="2" id="KW-0472">Membrane</keyword>
<feature type="transmembrane region" description="Helical" evidence="2">
    <location>
        <begin position="12"/>
        <end position="38"/>
    </location>
</feature>
<dbReference type="EMBL" id="FTMI01000004">
    <property type="protein sequence ID" value="SIQ42988.1"/>
    <property type="molecule type" value="Genomic_DNA"/>
</dbReference>
<evidence type="ECO:0000256" key="1">
    <source>
        <dbReference type="SAM" id="MobiDB-lite"/>
    </source>
</evidence>
<accession>A0A1N6SPC6</accession>
<evidence type="ECO:0008006" key="5">
    <source>
        <dbReference type="Google" id="ProtNLM"/>
    </source>
</evidence>
<dbReference type="Proteomes" id="UP000186235">
    <property type="component" value="Unassembled WGS sequence"/>
</dbReference>
<sequence length="268" mass="26748">MSSTVTVTPTKGARGIGLVSIIAGIVLLLAGIGTWIVVSNQLSAEEITVSDDASFLAGRHVNGPLTAYAQAEVINKHALEASDGKTYAELDQDDPTRQTVMTASFLRASLFTSVVAFGVCALVIGLGILFILVGIALRRLAGGPSVAVETPGGYSSSGDLSDAGRHAAPAHATPGHVEPSPTAPPVRPEPTSPGRPSALSTPGAEARAAAPGTTATPVEPTGAAGTGTPSAPGSSPAASPDTPTTTTGPTTPEHRADGPTRRGDEPTP</sequence>
<dbReference type="RefSeq" id="WP_076405109.1">
    <property type="nucleotide sequence ID" value="NZ_FTMI01000004.1"/>
</dbReference>
<evidence type="ECO:0000313" key="4">
    <source>
        <dbReference type="Proteomes" id="UP000186235"/>
    </source>
</evidence>
<feature type="region of interest" description="Disordered" evidence="1">
    <location>
        <begin position="151"/>
        <end position="268"/>
    </location>
</feature>
<feature type="compositionally biased region" description="Low complexity" evidence="1">
    <location>
        <begin position="200"/>
        <end position="251"/>
    </location>
</feature>
<organism evidence="3 4">
    <name type="scientific">Cellulosimicrobium aquatile</name>
    <dbReference type="NCBI Taxonomy" id="1612203"/>
    <lineage>
        <taxon>Bacteria</taxon>
        <taxon>Bacillati</taxon>
        <taxon>Actinomycetota</taxon>
        <taxon>Actinomycetes</taxon>
        <taxon>Micrococcales</taxon>
        <taxon>Promicromonosporaceae</taxon>
        <taxon>Cellulosimicrobium</taxon>
    </lineage>
</organism>
<feature type="compositionally biased region" description="Pro residues" evidence="1">
    <location>
        <begin position="181"/>
        <end position="193"/>
    </location>
</feature>
<keyword evidence="2" id="KW-0812">Transmembrane</keyword>
<evidence type="ECO:0000313" key="3">
    <source>
        <dbReference type="EMBL" id="SIQ42988.1"/>
    </source>
</evidence>
<protein>
    <recommendedName>
        <fullName evidence="5">Aromatic ring-opening dioxygenase LigA</fullName>
    </recommendedName>
</protein>